<protein>
    <recommendedName>
        <fullName evidence="4">Rap1a immunity protein domain-containing protein</fullName>
    </recommendedName>
</protein>
<feature type="transmembrane region" description="Helical" evidence="1">
    <location>
        <begin position="21"/>
        <end position="41"/>
    </location>
</feature>
<name>A0ABX0VAP9_9HYPH</name>
<evidence type="ECO:0000313" key="2">
    <source>
        <dbReference type="EMBL" id="NIX76578.1"/>
    </source>
</evidence>
<keyword evidence="1" id="KW-0812">Transmembrane</keyword>
<evidence type="ECO:0000313" key="3">
    <source>
        <dbReference type="Proteomes" id="UP000707352"/>
    </source>
</evidence>
<dbReference type="Proteomes" id="UP000707352">
    <property type="component" value="Unassembled WGS sequence"/>
</dbReference>
<accession>A0ABX0VAP9</accession>
<organism evidence="2 3">
    <name type="scientific">Microvirga terricola</name>
    <dbReference type="NCBI Taxonomy" id="2719797"/>
    <lineage>
        <taxon>Bacteria</taxon>
        <taxon>Pseudomonadati</taxon>
        <taxon>Pseudomonadota</taxon>
        <taxon>Alphaproteobacteria</taxon>
        <taxon>Hyphomicrobiales</taxon>
        <taxon>Methylobacteriaceae</taxon>
        <taxon>Microvirga</taxon>
    </lineage>
</organism>
<comment type="caution">
    <text evidence="2">The sequence shown here is derived from an EMBL/GenBank/DDBJ whole genome shotgun (WGS) entry which is preliminary data.</text>
</comment>
<dbReference type="EMBL" id="JAATJS010000002">
    <property type="protein sequence ID" value="NIX76578.1"/>
    <property type="molecule type" value="Genomic_DNA"/>
</dbReference>
<keyword evidence="1" id="KW-1133">Transmembrane helix</keyword>
<dbReference type="RefSeq" id="WP_167672441.1">
    <property type="nucleotide sequence ID" value="NZ_JAATJS010000002.1"/>
</dbReference>
<gene>
    <name evidence="2" type="ORF">HB375_08090</name>
</gene>
<keyword evidence="1" id="KW-0472">Membrane</keyword>
<evidence type="ECO:0000256" key="1">
    <source>
        <dbReference type="SAM" id="Phobius"/>
    </source>
</evidence>
<reference evidence="2 3" key="1">
    <citation type="submission" date="2020-03" db="EMBL/GenBank/DDBJ databases">
        <title>The genome sequence of Microvirga sp. c23x22.</title>
        <authorList>
            <person name="Zhang X."/>
        </authorList>
    </citation>
    <scope>NUCLEOTIDE SEQUENCE [LARGE SCALE GENOMIC DNA]</scope>
    <source>
        <strain evidence="3">c23x22</strain>
    </source>
</reference>
<evidence type="ECO:0008006" key="4">
    <source>
        <dbReference type="Google" id="ProtNLM"/>
    </source>
</evidence>
<proteinExistence type="predicted"/>
<sequence length="121" mass="13125">MTKQDCIDAIRCYAWRMTSRLGPIGIVSGYVLLAASAGLAADLPPKQIQQFHDGSIFGPFCLSFDGGLTCKTDLPALRSILLSSEKQQTLMVNLLFSAYSTSLCLCDGIERRMTRAPTGAF</sequence>
<keyword evidence="3" id="KW-1185">Reference proteome</keyword>